<evidence type="ECO:0000313" key="4">
    <source>
        <dbReference type="Proteomes" id="UP000612746"/>
    </source>
</evidence>
<dbReference type="Proteomes" id="UP000612746">
    <property type="component" value="Unassembled WGS sequence"/>
</dbReference>
<gene>
    <name evidence="3" type="ORF">INT44_006948</name>
</gene>
<dbReference type="Gene3D" id="2.60.40.2440">
    <property type="entry name" value="Carbohydrate binding type-21 domain"/>
    <property type="match status" value="1"/>
</dbReference>
<dbReference type="InterPro" id="IPR005036">
    <property type="entry name" value="CBM21_dom"/>
</dbReference>
<dbReference type="InterPro" id="IPR038175">
    <property type="entry name" value="CBM21_dom_sf"/>
</dbReference>
<keyword evidence="4" id="KW-1185">Reference proteome</keyword>
<dbReference type="PROSITE" id="PS51159">
    <property type="entry name" value="CBM21"/>
    <property type="match status" value="1"/>
</dbReference>
<sequence length="421" mass="47946">MTARTVTLTHTPDSKQRLRSNICTRKPGMNDLLAGTHGLLSILKSTARLGGQPIPAKSRKAHFDNIALERIRYFEQEESPRAISTIGCHTDNNEIRQYIPKKDTQHWQRISITYTNWTPLSIETHRLAPMVLLEMILAERPSSEDQEDTEQNDDAREDVTRLKGSVRVRNQSFHKQVSVRYTLNDWQSFGTVNAYYTRSISPLYDEFTFDLDIPLTLSSEHQATISTQVELAVQYRFNGREFWDNNSSRNYKLFVTRHPTVPKKSTVVYPKTIKRPHSATSIFTSTPPQPPAELTSKQSAAHDSEPPTDSSNIISYPSYNKNNVLLKKHFMQEVSLETLSSAKPKHSGIRHISKPCNYATLLTDTPPAVAPTVSDSLSQTWVKKYSYHGQQLTRHRPSILLSLYDVSSLQINEHDLCKLTP</sequence>
<dbReference type="GO" id="GO:0008157">
    <property type="term" value="F:protein phosphatase 1 binding"/>
    <property type="evidence" value="ECO:0007669"/>
    <property type="project" value="TreeGrafter"/>
</dbReference>
<evidence type="ECO:0000259" key="2">
    <source>
        <dbReference type="PROSITE" id="PS51159"/>
    </source>
</evidence>
<evidence type="ECO:0000313" key="3">
    <source>
        <dbReference type="EMBL" id="KAG2174684.1"/>
    </source>
</evidence>
<dbReference type="InterPro" id="IPR050782">
    <property type="entry name" value="PP1_regulatory_subunit_3"/>
</dbReference>
<dbReference type="OrthoDB" id="1881at2759"/>
<name>A0A8H7UCN4_9FUNG</name>
<dbReference type="AlphaFoldDB" id="A0A8H7UCN4"/>
<feature type="region of interest" description="Disordered" evidence="1">
    <location>
        <begin position="139"/>
        <end position="160"/>
    </location>
</feature>
<dbReference type="PANTHER" id="PTHR12307:SF36">
    <property type="entry name" value="GLYCOGEN-BINDING SUBUNIT 76A"/>
    <property type="match status" value="1"/>
</dbReference>
<reference evidence="3" key="1">
    <citation type="submission" date="2020-12" db="EMBL/GenBank/DDBJ databases">
        <title>Metabolic potential, ecology and presence of endohyphal bacteria is reflected in genomic diversity of Mucoromycotina.</title>
        <authorList>
            <person name="Muszewska A."/>
            <person name="Okrasinska A."/>
            <person name="Steczkiewicz K."/>
            <person name="Drgas O."/>
            <person name="Orlowska M."/>
            <person name="Perlinska-Lenart U."/>
            <person name="Aleksandrzak-Piekarczyk T."/>
            <person name="Szatraj K."/>
            <person name="Zielenkiewicz U."/>
            <person name="Pilsyk S."/>
            <person name="Malc E."/>
            <person name="Mieczkowski P."/>
            <person name="Kruszewska J.S."/>
            <person name="Biernat P."/>
            <person name="Pawlowska J."/>
        </authorList>
    </citation>
    <scope>NUCLEOTIDE SEQUENCE</scope>
    <source>
        <strain evidence="3">WA0000051536</strain>
    </source>
</reference>
<evidence type="ECO:0000256" key="1">
    <source>
        <dbReference type="SAM" id="MobiDB-lite"/>
    </source>
</evidence>
<dbReference type="EMBL" id="JAEPRA010000016">
    <property type="protein sequence ID" value="KAG2174684.1"/>
    <property type="molecule type" value="Genomic_DNA"/>
</dbReference>
<organism evidence="3 4">
    <name type="scientific">Umbelopsis vinacea</name>
    <dbReference type="NCBI Taxonomy" id="44442"/>
    <lineage>
        <taxon>Eukaryota</taxon>
        <taxon>Fungi</taxon>
        <taxon>Fungi incertae sedis</taxon>
        <taxon>Mucoromycota</taxon>
        <taxon>Mucoromycotina</taxon>
        <taxon>Umbelopsidomycetes</taxon>
        <taxon>Umbelopsidales</taxon>
        <taxon>Umbelopsidaceae</taxon>
        <taxon>Umbelopsis</taxon>
    </lineage>
</organism>
<dbReference type="GO" id="GO:0005979">
    <property type="term" value="P:regulation of glycogen biosynthetic process"/>
    <property type="evidence" value="ECO:0007669"/>
    <property type="project" value="TreeGrafter"/>
</dbReference>
<dbReference type="PANTHER" id="PTHR12307">
    <property type="entry name" value="PROTEIN PHOSPHATASE 1 REGULATORY SUBUNIT"/>
    <property type="match status" value="1"/>
</dbReference>
<comment type="caution">
    <text evidence="3">The sequence shown here is derived from an EMBL/GenBank/DDBJ whole genome shotgun (WGS) entry which is preliminary data.</text>
</comment>
<protein>
    <recommendedName>
        <fullName evidence="2">CBM21 domain-containing protein</fullName>
    </recommendedName>
</protein>
<feature type="region of interest" description="Disordered" evidence="1">
    <location>
        <begin position="279"/>
        <end position="314"/>
    </location>
</feature>
<dbReference type="Pfam" id="PF03370">
    <property type="entry name" value="CBM_21"/>
    <property type="match status" value="1"/>
</dbReference>
<feature type="domain" description="CBM21" evidence="2">
    <location>
        <begin position="142"/>
        <end position="254"/>
    </location>
</feature>
<accession>A0A8H7UCN4</accession>
<proteinExistence type="predicted"/>
<dbReference type="GO" id="GO:0000164">
    <property type="term" value="C:protein phosphatase type 1 complex"/>
    <property type="evidence" value="ECO:0007669"/>
    <property type="project" value="TreeGrafter"/>
</dbReference>
<dbReference type="GO" id="GO:2001069">
    <property type="term" value="F:glycogen binding"/>
    <property type="evidence" value="ECO:0007669"/>
    <property type="project" value="TreeGrafter"/>
</dbReference>